<accession>A0A1H4KA07</accession>
<dbReference type="Proteomes" id="UP000183038">
    <property type="component" value="Unassembled WGS sequence"/>
</dbReference>
<name>A0A1H4KA07_9FLAO</name>
<evidence type="ECO:0000313" key="1">
    <source>
        <dbReference type="EMBL" id="SEB55116.1"/>
    </source>
</evidence>
<evidence type="ECO:0000313" key="2">
    <source>
        <dbReference type="Proteomes" id="UP000183038"/>
    </source>
</evidence>
<proteinExistence type="predicted"/>
<sequence length="47" mass="5286">MRSPPQTTYQTLVLKFLINTLINSTTTNTGNANPGDYFKYNYLVALS</sequence>
<gene>
    <name evidence="1" type="ORF">SAMN05192540_0823</name>
</gene>
<protein>
    <submittedName>
        <fullName evidence="1">Uncharacterized protein</fullName>
    </submittedName>
</protein>
<dbReference type="AlphaFoldDB" id="A0A1H4KA07"/>
<dbReference type="EMBL" id="FNTB01000001">
    <property type="protein sequence ID" value="SEB55116.1"/>
    <property type="molecule type" value="Genomic_DNA"/>
</dbReference>
<organism evidence="1 2">
    <name type="scientific">Maribacter dokdonensis</name>
    <dbReference type="NCBI Taxonomy" id="320912"/>
    <lineage>
        <taxon>Bacteria</taxon>
        <taxon>Pseudomonadati</taxon>
        <taxon>Bacteroidota</taxon>
        <taxon>Flavobacteriia</taxon>
        <taxon>Flavobacteriales</taxon>
        <taxon>Flavobacteriaceae</taxon>
        <taxon>Maribacter</taxon>
    </lineage>
</organism>
<reference evidence="1 2" key="1">
    <citation type="submission" date="2016-10" db="EMBL/GenBank/DDBJ databases">
        <authorList>
            <person name="de Groot N.N."/>
        </authorList>
    </citation>
    <scope>NUCLEOTIDE SEQUENCE [LARGE SCALE GENOMIC DNA]</scope>
    <source>
        <strain evidence="1 2">MAR_2009_71</strain>
    </source>
</reference>